<sequence length="115" mass="12942">MGYEMPATVAIEWDFGYDSLLLDRSPGVIGVDELNPSDLGLSPGLTRRLEALLDRHERVYGYWVQQSMAGAEEDTDQERRDMADLRAETLDVAYAVQNELGNSVDVLVDKRPLRN</sequence>
<reference evidence="1 2" key="1">
    <citation type="submission" date="2021-01" db="EMBL/GenBank/DDBJ databases">
        <title>Whole genome shotgun sequence of Actinoplanes couchii NBRC 106145.</title>
        <authorList>
            <person name="Komaki H."/>
            <person name="Tamura T."/>
        </authorList>
    </citation>
    <scope>NUCLEOTIDE SEQUENCE [LARGE SCALE GENOMIC DNA]</scope>
    <source>
        <strain evidence="1 2">NBRC 106145</strain>
    </source>
</reference>
<gene>
    <name evidence="1" type="ORF">Aco03nite_094600</name>
</gene>
<proteinExistence type="predicted"/>
<dbReference type="EMBL" id="BOMG01000118">
    <property type="protein sequence ID" value="GID61056.1"/>
    <property type="molecule type" value="Genomic_DNA"/>
</dbReference>
<dbReference type="RefSeq" id="WP_203808653.1">
    <property type="nucleotide sequence ID" value="NZ_BAAAQE010000094.1"/>
</dbReference>
<comment type="caution">
    <text evidence="1">The sequence shown here is derived from an EMBL/GenBank/DDBJ whole genome shotgun (WGS) entry which is preliminary data.</text>
</comment>
<accession>A0ABQ3XRB9</accession>
<name>A0ABQ3XRB9_9ACTN</name>
<protein>
    <submittedName>
        <fullName evidence="1">Uncharacterized protein</fullName>
    </submittedName>
</protein>
<keyword evidence="2" id="KW-1185">Reference proteome</keyword>
<dbReference type="Proteomes" id="UP000612282">
    <property type="component" value="Unassembled WGS sequence"/>
</dbReference>
<evidence type="ECO:0000313" key="1">
    <source>
        <dbReference type="EMBL" id="GID61056.1"/>
    </source>
</evidence>
<organism evidence="1 2">
    <name type="scientific">Actinoplanes couchii</name>
    <dbReference type="NCBI Taxonomy" id="403638"/>
    <lineage>
        <taxon>Bacteria</taxon>
        <taxon>Bacillati</taxon>
        <taxon>Actinomycetota</taxon>
        <taxon>Actinomycetes</taxon>
        <taxon>Micromonosporales</taxon>
        <taxon>Micromonosporaceae</taxon>
        <taxon>Actinoplanes</taxon>
    </lineage>
</organism>
<evidence type="ECO:0000313" key="2">
    <source>
        <dbReference type="Proteomes" id="UP000612282"/>
    </source>
</evidence>